<evidence type="ECO:0000313" key="1">
    <source>
        <dbReference type="EMBL" id="KAK3179071.1"/>
    </source>
</evidence>
<dbReference type="Proteomes" id="UP001276659">
    <property type="component" value="Unassembled WGS sequence"/>
</dbReference>
<protein>
    <submittedName>
        <fullName evidence="1">Uncharacterized protein</fullName>
    </submittedName>
</protein>
<dbReference type="EMBL" id="JASNWA010000003">
    <property type="protein sequence ID" value="KAK3179071.1"/>
    <property type="molecule type" value="Genomic_DNA"/>
</dbReference>
<proteinExistence type="predicted"/>
<reference evidence="1" key="1">
    <citation type="submission" date="2022-11" db="EMBL/GenBank/DDBJ databases">
        <title>Chromosomal genome sequence assembly and mating type (MAT) locus characterization of the leprose asexual lichenized fungus Lepraria neglecta (Nyl.) Erichsen.</title>
        <authorList>
            <person name="Allen J.L."/>
            <person name="Pfeffer B."/>
        </authorList>
    </citation>
    <scope>NUCLEOTIDE SEQUENCE</scope>
    <source>
        <strain evidence="1">Allen 5258</strain>
    </source>
</reference>
<evidence type="ECO:0000313" key="2">
    <source>
        <dbReference type="Proteomes" id="UP001276659"/>
    </source>
</evidence>
<dbReference type="AlphaFoldDB" id="A0AAD9ZH77"/>
<organism evidence="1 2">
    <name type="scientific">Lepraria neglecta</name>
    <dbReference type="NCBI Taxonomy" id="209136"/>
    <lineage>
        <taxon>Eukaryota</taxon>
        <taxon>Fungi</taxon>
        <taxon>Dikarya</taxon>
        <taxon>Ascomycota</taxon>
        <taxon>Pezizomycotina</taxon>
        <taxon>Lecanoromycetes</taxon>
        <taxon>OSLEUM clade</taxon>
        <taxon>Lecanoromycetidae</taxon>
        <taxon>Lecanorales</taxon>
        <taxon>Lecanorineae</taxon>
        <taxon>Stereocaulaceae</taxon>
        <taxon>Lepraria</taxon>
    </lineage>
</organism>
<comment type="caution">
    <text evidence="1">The sequence shown here is derived from an EMBL/GenBank/DDBJ whole genome shotgun (WGS) entry which is preliminary data.</text>
</comment>
<sequence>MAVGSKYTAGIDSGINVGLNIGLANGSVGIFKKGNELKGQYSVSVGLGIFSKSYNDEFNILDI</sequence>
<keyword evidence="2" id="KW-1185">Reference proteome</keyword>
<gene>
    <name evidence="1" type="ORF">OEA41_001210</name>
</gene>
<name>A0AAD9ZH77_9LECA</name>
<accession>A0AAD9ZH77</accession>